<protein>
    <submittedName>
        <fullName evidence="2">Uncharacterized protein</fullName>
    </submittedName>
</protein>
<feature type="compositionally biased region" description="Acidic residues" evidence="1">
    <location>
        <begin position="688"/>
        <end position="699"/>
    </location>
</feature>
<organism evidence="2">
    <name type="scientific">Chromera velia CCMP2878</name>
    <dbReference type="NCBI Taxonomy" id="1169474"/>
    <lineage>
        <taxon>Eukaryota</taxon>
        <taxon>Sar</taxon>
        <taxon>Alveolata</taxon>
        <taxon>Colpodellida</taxon>
        <taxon>Chromeraceae</taxon>
        <taxon>Chromera</taxon>
    </lineage>
</organism>
<evidence type="ECO:0000313" key="2">
    <source>
        <dbReference type="EMBL" id="CEM29238.1"/>
    </source>
</evidence>
<proteinExistence type="predicted"/>
<reference evidence="2" key="1">
    <citation type="submission" date="2014-11" db="EMBL/GenBank/DDBJ databases">
        <authorList>
            <person name="Otto D Thomas"/>
            <person name="Naeem Raeece"/>
        </authorList>
    </citation>
    <scope>NUCLEOTIDE SEQUENCE</scope>
</reference>
<feature type="region of interest" description="Disordered" evidence="1">
    <location>
        <begin position="381"/>
        <end position="411"/>
    </location>
</feature>
<name>A0A0G4GI34_9ALVE</name>
<evidence type="ECO:0000256" key="1">
    <source>
        <dbReference type="SAM" id="MobiDB-lite"/>
    </source>
</evidence>
<feature type="region of interest" description="Disordered" evidence="1">
    <location>
        <begin position="682"/>
        <end position="725"/>
    </location>
</feature>
<accession>A0A0G4GI34</accession>
<dbReference type="VEuPathDB" id="CryptoDB:Cvel_21926"/>
<sequence length="1187" mass="128709">MRQLGWTLMQELGTEFFPLRDISYRLNGLKRAVQPGEVASVLHQCELSYLKMLPRDAPVLLQELAKCGTSETAQASPMMARKFDVFFERLCEKPTKAVGGRMAEKLVQRDETGVGGVGQSVERGRGHHGAVCDRPPVEISLTQERIRPVDCVRTARAVLMQLGRFPPGFCEALRRSVSRLLKKTGGRFGSAQDCAHLLHILASAQYREVDLCDQLLKSAVASDDLNATDVCQAFHAVAKLRLWQLPSVPLLVERTMGFLPSLSSGGFRTGEGRESGAQVVGGPVGVGQERVLRERGVKQKGKEDVAILTPQQMAMIAGSLAKVGGAFELALCEDLPFSNQLHCLDDEQIGSELTVEAQTRRKFGLLLEGLAESFLSSFEEASVRDEPGQKRDGKAEQKVDPNGGGGAAGPREISVMADALSRHPAASQGVVCFVRSIDILVRLVEAEKKRRQRVGVSSCRPYLSGRRGGQRDAGKRGAGWGGVDLSMFVSALSRISLCVVEREQGELTTSAGRMIRRILDMLRDSIVLFLREVATHGREGRGEGARRGVVGGQGKQVATLCAGLVNLQALDRELLSETRAAVGRLILLGRKEKGKGVGRNGISPGDAGILASALSRAEAEAEEETLDTGGSDRQSCRDFSAFGRGGNIEAVNLLPRDGEKNVLKFSEERNVEEYERSKMFRAAQEEEKREEEERNDEMTSETAIRVQRGGGNSDDQRNEDKTVGGGVNDLASLVVSAMIPINLSQDSPQERQIEGESVSALTLTQTVSALARLRLQSPPETALRLFGALGMMAARPEGEGGKCLGEQKGGSSVSFLSGDSLLGGELKVVREEVDGAAAASALFAFASLDCLRLMKKEKRGERGRRSAVEESGRETTAESECAAAAAALNVLTRRFLESELSEIQSKAALGAGLSRRHDLAARERRNRQPALVPVAAMAMGLSAERSVHFGGHLGLAQASGLISVLMLNPVPLLLPDFPDLMGEKGEGDDLARVRRVGGERGIAEMFWDVFLGSLSSEDEESRGILERGALGKGREGGGDIQIEGLDESSWREQGRTLGGEEGSNKGKQKWGEGAVRLRWQVLLLFFKCYLPDLGDRIRVFSATHQAVQTWAPQTAEDECLSGKSPEKAKEDAQRITTADRGLERNVSGEKDVARCLLPVVHIPALSLKQLERIYQWTPTEIYFFKTN</sequence>
<feature type="compositionally biased region" description="Basic and acidic residues" evidence="1">
    <location>
        <begin position="381"/>
        <end position="399"/>
    </location>
</feature>
<gene>
    <name evidence="2" type="ORF">Cvel_21926</name>
</gene>
<dbReference type="AlphaFoldDB" id="A0A0G4GI34"/>
<feature type="region of interest" description="Disordered" evidence="1">
    <location>
        <begin position="1026"/>
        <end position="1045"/>
    </location>
</feature>
<dbReference type="EMBL" id="CDMZ01001218">
    <property type="protein sequence ID" value="CEM29238.1"/>
    <property type="molecule type" value="Genomic_DNA"/>
</dbReference>